<evidence type="ECO:0000313" key="2">
    <source>
        <dbReference type="Proteomes" id="UP001062846"/>
    </source>
</evidence>
<evidence type="ECO:0000313" key="1">
    <source>
        <dbReference type="EMBL" id="KAI8533598.1"/>
    </source>
</evidence>
<organism evidence="1 2">
    <name type="scientific">Rhododendron molle</name>
    <name type="common">Chinese azalea</name>
    <name type="synonym">Azalea mollis</name>
    <dbReference type="NCBI Taxonomy" id="49168"/>
    <lineage>
        <taxon>Eukaryota</taxon>
        <taxon>Viridiplantae</taxon>
        <taxon>Streptophyta</taxon>
        <taxon>Embryophyta</taxon>
        <taxon>Tracheophyta</taxon>
        <taxon>Spermatophyta</taxon>
        <taxon>Magnoliopsida</taxon>
        <taxon>eudicotyledons</taxon>
        <taxon>Gunneridae</taxon>
        <taxon>Pentapetalae</taxon>
        <taxon>asterids</taxon>
        <taxon>Ericales</taxon>
        <taxon>Ericaceae</taxon>
        <taxon>Ericoideae</taxon>
        <taxon>Rhodoreae</taxon>
        <taxon>Rhododendron</taxon>
    </lineage>
</organism>
<protein>
    <submittedName>
        <fullName evidence="1">Uncharacterized protein</fullName>
    </submittedName>
</protein>
<gene>
    <name evidence="1" type="ORF">RHMOL_Rhmol10G0022500</name>
</gene>
<sequence length="337" mass="39225">MSKLSPDCPLGVVSFVQETGLVSIDWLVNKYFRTEESSEDYAKFRRSLMDNFSSLALSAIMENEVPFGWCANDELRTLETYYFIASLRSSRHKRHAAPLSEMFQEVLPEWKGFSAPNASLVHRHNFDLSSELFELKLIHSYYAYAKSLSTCDFIKLDSDFEEIFQRLKSENRWPEQSDDFLRALLENHFSILHEVNDNSSVMDVSAGNRLEENRLLEAINKRYAKEFGDTTKNYEELWINKYFVPHMKYKSMVQKHLDQARVLRTEYIPQESHLTTQKRFELKNRALVAKSWILEKLSQMKGRGERQYWGPGTRCVPGLLLVFASLTAVSIGKIQVT</sequence>
<proteinExistence type="predicted"/>
<dbReference type="Proteomes" id="UP001062846">
    <property type="component" value="Chromosome 10"/>
</dbReference>
<comment type="caution">
    <text evidence="1">The sequence shown here is derived from an EMBL/GenBank/DDBJ whole genome shotgun (WGS) entry which is preliminary data.</text>
</comment>
<keyword evidence="2" id="KW-1185">Reference proteome</keyword>
<accession>A0ACC0LXT8</accession>
<reference evidence="1" key="1">
    <citation type="submission" date="2022-02" db="EMBL/GenBank/DDBJ databases">
        <title>Plant Genome Project.</title>
        <authorList>
            <person name="Zhang R.-G."/>
        </authorList>
    </citation>
    <scope>NUCLEOTIDE SEQUENCE</scope>
    <source>
        <strain evidence="1">AT1</strain>
    </source>
</reference>
<name>A0ACC0LXT8_RHOML</name>
<dbReference type="EMBL" id="CM046397">
    <property type="protein sequence ID" value="KAI8533598.1"/>
    <property type="molecule type" value="Genomic_DNA"/>
</dbReference>